<organism evidence="1 2">
    <name type="scientific">Vibrio vulnificus</name>
    <dbReference type="NCBI Taxonomy" id="672"/>
    <lineage>
        <taxon>Bacteria</taxon>
        <taxon>Pseudomonadati</taxon>
        <taxon>Pseudomonadota</taxon>
        <taxon>Gammaproteobacteria</taxon>
        <taxon>Vibrionales</taxon>
        <taxon>Vibrionaceae</taxon>
        <taxon>Vibrio</taxon>
    </lineage>
</organism>
<proteinExistence type="predicted"/>
<evidence type="ECO:0000313" key="1">
    <source>
        <dbReference type="EMBL" id="AXX59394.1"/>
    </source>
</evidence>
<sequence length="53" mass="6359">MYLTQKTEKHPMAEYYQQRLQQSHSRIERLALLALMELMFARPEPAQSSKNKH</sequence>
<accession>A0AAN1UBH5</accession>
<name>A0AAN1UBH5_VIBVL</name>
<dbReference type="RefSeq" id="WP_013571454.1">
    <property type="nucleotide sequence ID" value="NZ_AP026552.1"/>
</dbReference>
<reference evidence="1 2" key="1">
    <citation type="submission" date="2017-01" db="EMBL/GenBank/DDBJ databases">
        <title>Complete Genome Sequence of Vibrio vulnificus FORC_053.</title>
        <authorList>
            <consortium name="Food-borne Pathogen Omics Research Center"/>
            <person name="Chung H.Y."/>
            <person name="Na E.J."/>
            <person name="Song J.S."/>
            <person name="Kim H."/>
            <person name="Lee J.-H."/>
            <person name="Ryu S."/>
            <person name="Choi S.H."/>
        </authorList>
    </citation>
    <scope>NUCLEOTIDE SEQUENCE [LARGE SCALE GENOMIC DNA]</scope>
    <source>
        <strain evidence="1 2">FORC_053</strain>
    </source>
</reference>
<dbReference type="EMBL" id="CP019290">
    <property type="protein sequence ID" value="AXX59394.1"/>
    <property type="molecule type" value="Genomic_DNA"/>
</dbReference>
<evidence type="ECO:0000313" key="2">
    <source>
        <dbReference type="Proteomes" id="UP000263418"/>
    </source>
</evidence>
<dbReference type="AlphaFoldDB" id="A0AAN1UBH5"/>
<dbReference type="Proteomes" id="UP000263418">
    <property type="component" value="Chromosome 1"/>
</dbReference>
<dbReference type="KEGG" id="vvl:VV93_v1c19110"/>
<protein>
    <submittedName>
        <fullName evidence="1">Uncharacterized protein</fullName>
    </submittedName>
</protein>
<gene>
    <name evidence="1" type="ORF">FORC53_1055</name>
</gene>